<accession>A0A3B1DZU5</accession>
<name>A0A3B1DZU5_9ZZZZ</name>
<evidence type="ECO:0000259" key="1">
    <source>
        <dbReference type="Pfam" id="PF24725"/>
    </source>
</evidence>
<proteinExistence type="predicted"/>
<sequence length="117" mass="13816">MNPIPHDLKRALYWFVGFISKGLLDNKAWDFDPVEDFDAERIDWDKYIATITDPTIITTAFTIWMNNIQMNDDGTVDNEDYAAWRAFQCLRPHFDPRFTHDDIDPPFSDEELAEAQW</sequence>
<gene>
    <name evidence="2" type="ORF">MNBD_PLANCTO02-252</name>
</gene>
<organism evidence="2">
    <name type="scientific">hydrothermal vent metagenome</name>
    <dbReference type="NCBI Taxonomy" id="652676"/>
    <lineage>
        <taxon>unclassified sequences</taxon>
        <taxon>metagenomes</taxon>
        <taxon>ecological metagenomes</taxon>
    </lineage>
</organism>
<feature type="domain" description="DUF7677" evidence="1">
    <location>
        <begin position="4"/>
        <end position="112"/>
    </location>
</feature>
<dbReference type="Pfam" id="PF24725">
    <property type="entry name" value="DUF7677"/>
    <property type="match status" value="1"/>
</dbReference>
<dbReference type="InterPro" id="IPR056094">
    <property type="entry name" value="DUF7677"/>
</dbReference>
<reference evidence="2" key="1">
    <citation type="submission" date="2018-06" db="EMBL/GenBank/DDBJ databases">
        <authorList>
            <person name="Zhirakovskaya E."/>
        </authorList>
    </citation>
    <scope>NUCLEOTIDE SEQUENCE</scope>
</reference>
<evidence type="ECO:0000313" key="2">
    <source>
        <dbReference type="EMBL" id="VAX38185.1"/>
    </source>
</evidence>
<dbReference type="AlphaFoldDB" id="A0A3B1DZU5"/>
<dbReference type="EMBL" id="UOGL01000168">
    <property type="protein sequence ID" value="VAX38185.1"/>
    <property type="molecule type" value="Genomic_DNA"/>
</dbReference>
<protein>
    <recommendedName>
        <fullName evidence="1">DUF7677 domain-containing protein</fullName>
    </recommendedName>
</protein>